<organism evidence="3 4">
    <name type="scientific">Pseudallescheria apiosperma</name>
    <name type="common">Scedosporium apiospermum</name>
    <dbReference type="NCBI Taxonomy" id="563466"/>
    <lineage>
        <taxon>Eukaryota</taxon>
        <taxon>Fungi</taxon>
        <taxon>Dikarya</taxon>
        <taxon>Ascomycota</taxon>
        <taxon>Pezizomycotina</taxon>
        <taxon>Sordariomycetes</taxon>
        <taxon>Hypocreomycetidae</taxon>
        <taxon>Microascales</taxon>
        <taxon>Microascaceae</taxon>
        <taxon>Scedosporium</taxon>
    </lineage>
</organism>
<dbReference type="GeneID" id="27719663"/>
<dbReference type="KEGG" id="sapo:SAPIO_CDS10464"/>
<feature type="region of interest" description="Disordered" evidence="1">
    <location>
        <begin position="404"/>
        <end position="470"/>
    </location>
</feature>
<feature type="compositionally biased region" description="Polar residues" evidence="1">
    <location>
        <begin position="242"/>
        <end position="263"/>
    </location>
</feature>
<feature type="compositionally biased region" description="Low complexity" evidence="1">
    <location>
        <begin position="436"/>
        <end position="465"/>
    </location>
</feature>
<gene>
    <name evidence="3" type="ORF">SAPIO_CDS10464</name>
</gene>
<feature type="region of interest" description="Disordered" evidence="1">
    <location>
        <begin position="594"/>
        <end position="637"/>
    </location>
</feature>
<feature type="compositionally biased region" description="Low complexity" evidence="1">
    <location>
        <begin position="159"/>
        <end position="175"/>
    </location>
</feature>
<feature type="compositionally biased region" description="Low complexity" evidence="1">
    <location>
        <begin position="126"/>
        <end position="149"/>
    </location>
</feature>
<feature type="domain" description="C2H2-type" evidence="2">
    <location>
        <begin position="353"/>
        <end position="376"/>
    </location>
</feature>
<proteinExistence type="predicted"/>
<feature type="compositionally biased region" description="Polar residues" evidence="1">
    <location>
        <begin position="190"/>
        <end position="203"/>
    </location>
</feature>
<evidence type="ECO:0000313" key="3">
    <source>
        <dbReference type="EMBL" id="KEZ39079.1"/>
    </source>
</evidence>
<dbReference type="HOGENOM" id="CLU_353793_0_0_1"/>
<feature type="compositionally biased region" description="Acidic residues" evidence="1">
    <location>
        <begin position="602"/>
        <end position="611"/>
    </location>
</feature>
<keyword evidence="4" id="KW-1185">Reference proteome</keyword>
<dbReference type="RefSeq" id="XP_016638878.1">
    <property type="nucleotide sequence ID" value="XM_016784047.1"/>
</dbReference>
<feature type="compositionally biased region" description="Polar residues" evidence="1">
    <location>
        <begin position="47"/>
        <end position="84"/>
    </location>
</feature>
<protein>
    <recommendedName>
        <fullName evidence="2">C2H2-type domain-containing protein</fullName>
    </recommendedName>
</protein>
<evidence type="ECO:0000256" key="1">
    <source>
        <dbReference type="SAM" id="MobiDB-lite"/>
    </source>
</evidence>
<feature type="region of interest" description="Disordered" evidence="1">
    <location>
        <begin position="239"/>
        <end position="272"/>
    </location>
</feature>
<dbReference type="OrthoDB" id="3545073at2759"/>
<feature type="compositionally biased region" description="Polar residues" evidence="1">
    <location>
        <begin position="620"/>
        <end position="635"/>
    </location>
</feature>
<dbReference type="AlphaFoldDB" id="A0A084FVG7"/>
<feature type="compositionally biased region" description="Polar residues" evidence="1">
    <location>
        <begin position="22"/>
        <end position="31"/>
    </location>
</feature>
<dbReference type="Proteomes" id="UP000028545">
    <property type="component" value="Unassembled WGS sequence"/>
</dbReference>
<feature type="compositionally biased region" description="Acidic residues" evidence="1">
    <location>
        <begin position="1"/>
        <end position="10"/>
    </location>
</feature>
<evidence type="ECO:0000313" key="4">
    <source>
        <dbReference type="Proteomes" id="UP000028545"/>
    </source>
</evidence>
<feature type="compositionally biased region" description="Low complexity" evidence="1">
    <location>
        <begin position="664"/>
        <end position="673"/>
    </location>
</feature>
<comment type="caution">
    <text evidence="3">The sequence shown here is derived from an EMBL/GenBank/DDBJ whole genome shotgun (WGS) entry which is preliminary data.</text>
</comment>
<feature type="region of interest" description="Disordered" evidence="1">
    <location>
        <begin position="649"/>
        <end position="683"/>
    </location>
</feature>
<name>A0A084FVG7_PSEDA</name>
<dbReference type="InterPro" id="IPR013087">
    <property type="entry name" value="Znf_C2H2_type"/>
</dbReference>
<reference evidence="3 4" key="1">
    <citation type="journal article" date="2014" name="Genome Announc.">
        <title>Draft genome sequence of the pathogenic fungus Scedosporium apiospermum.</title>
        <authorList>
            <person name="Vandeputte P."/>
            <person name="Ghamrawi S."/>
            <person name="Rechenmann M."/>
            <person name="Iltis A."/>
            <person name="Giraud S."/>
            <person name="Fleury M."/>
            <person name="Thornton C."/>
            <person name="Delhaes L."/>
            <person name="Meyer W."/>
            <person name="Papon N."/>
            <person name="Bouchara J.P."/>
        </authorList>
    </citation>
    <scope>NUCLEOTIDE SEQUENCE [LARGE SCALE GENOMIC DNA]</scope>
    <source>
        <strain evidence="3 4">IHEM 14462</strain>
    </source>
</reference>
<feature type="region of interest" description="Disordered" evidence="1">
    <location>
        <begin position="1"/>
        <end position="210"/>
    </location>
</feature>
<accession>A0A084FVG7</accession>
<dbReference type="OMA" id="EDWEVGP"/>
<evidence type="ECO:0000259" key="2">
    <source>
        <dbReference type="PROSITE" id="PS00028"/>
    </source>
</evidence>
<feature type="compositionally biased region" description="Low complexity" evidence="1">
    <location>
        <begin position="32"/>
        <end position="45"/>
    </location>
</feature>
<dbReference type="PROSITE" id="PS00028">
    <property type="entry name" value="ZINC_FINGER_C2H2_1"/>
    <property type="match status" value="1"/>
</dbReference>
<dbReference type="EMBL" id="JOWA01000165">
    <property type="protein sequence ID" value="KEZ39079.1"/>
    <property type="molecule type" value="Genomic_DNA"/>
</dbReference>
<sequence>MSSDSDDDEFSEFRVQSDLFPSRSQSLTGSPAKQKQAATMAAKPQLANRQEIQGLQAQWQKDNTLANGSLGNSLFASSSPQSGTKRQRPNEGGGQEGSRSSSKRRRAADENLGGSSDRPDASALYSSAGVPFPSSAPPSASRPSASSGAGLKGFVLRESAASSSSATSTPTARRTVVAPTAPVIRAPRTAGNNTPSKMNSTPTARPKPFNSGLDLAAPVISCSSGSEDEIPTVPAALRERVTTQSRGTPGTTEAQRSAKSTSGKPAAPSYPVPATITPVPIPRPFGAAPPRTLAVASPTTSTPEAKPTNLIATRSKKLYALWINEQGRSVSTNGALIPDHYKKHPDPKTPWACPIVGCPKRFVDLRALGGHFSAGHRGIQLNDNCDGTFSIIDKVGQSAPIVVSQIPRDRSGTPVGVRAPTATTKAPDSAPRSRKNTPTTTRTNSTSSRAASAAQRTGQGSASASLPEKTNSSIPDYLKLVLPNGYNMHIFTDHKEWNELKGLQLRRSWSAEILNFCLKLAMANNYPALGLILYLTGTEVKRSCEECATRKQTCVVADDSFPRSLIDLFGDCCALCHYRAKKWHWRHRCTLGDGQKNRSEDGDSTDSDDGSPDAVGPGSEATSERSATLGETQQPVRRMVTLRSGRIAELGAGLQRPSSPTPPTNTTRSPTSTELSQGGNGQPVVSADSLAMEDWEVGPGRISTAGPDGENGIGFNVIFIKPGSPHNWQPEADSIRICVVAAGKLVVKLGDGDGAIDVNVGPHGMFKILPGMGCVVKNRLYIDAVLHVTTIDMG</sequence>
<dbReference type="VEuPathDB" id="FungiDB:SAPIO_CDS10464"/>